<protein>
    <submittedName>
        <fullName evidence="2">Uncharacterized protein</fullName>
    </submittedName>
</protein>
<dbReference type="EMBL" id="MCFJ01000010">
    <property type="protein sequence ID" value="ORY61303.1"/>
    <property type="molecule type" value="Genomic_DNA"/>
</dbReference>
<evidence type="ECO:0000313" key="3">
    <source>
        <dbReference type="Proteomes" id="UP000193689"/>
    </source>
</evidence>
<feature type="transmembrane region" description="Helical" evidence="1">
    <location>
        <begin position="69"/>
        <end position="87"/>
    </location>
</feature>
<dbReference type="InParanoid" id="A0A1Y2DPT2"/>
<dbReference type="GeneID" id="63776873"/>
<sequence length="222" mass="24419">MVAGLCSNRPEGFGPTSKITSPLPTQCFFDVVLAPLPTWIYLCSILLFLSPGWSRIPRPASTSSSPRPWVRRVLASVYYFLISVIVLMESVEIARLIIADLGIGTLPFVYVGCLLAVLLQATDGGWRRLRGWWAASIMFWTAGAVVTALKFVALTKFTGILAREETLYPVEHQFTDLVVLMIFYGFLVGAEVAMVVVRQKSMSGAAVETQGDVIQLRETLGK</sequence>
<dbReference type="Proteomes" id="UP000193689">
    <property type="component" value="Unassembled WGS sequence"/>
</dbReference>
<keyword evidence="3" id="KW-1185">Reference proteome</keyword>
<comment type="caution">
    <text evidence="2">The sequence shown here is derived from an EMBL/GenBank/DDBJ whole genome shotgun (WGS) entry which is preliminary data.</text>
</comment>
<dbReference type="OrthoDB" id="5399848at2759"/>
<keyword evidence="1" id="KW-1133">Transmembrane helix</keyword>
<evidence type="ECO:0000313" key="2">
    <source>
        <dbReference type="EMBL" id="ORY61303.1"/>
    </source>
</evidence>
<evidence type="ECO:0000256" key="1">
    <source>
        <dbReference type="SAM" id="Phobius"/>
    </source>
</evidence>
<keyword evidence="1" id="KW-0472">Membrane</keyword>
<feature type="transmembrane region" description="Helical" evidence="1">
    <location>
        <begin position="174"/>
        <end position="197"/>
    </location>
</feature>
<feature type="transmembrane region" description="Helical" evidence="1">
    <location>
        <begin position="131"/>
        <end position="154"/>
    </location>
</feature>
<gene>
    <name evidence="2" type="ORF">BCR38DRAFT_439825</name>
</gene>
<feature type="transmembrane region" description="Helical" evidence="1">
    <location>
        <begin position="93"/>
        <end position="119"/>
    </location>
</feature>
<keyword evidence="1" id="KW-0812">Transmembrane</keyword>
<dbReference type="AlphaFoldDB" id="A0A1Y2DPT2"/>
<feature type="transmembrane region" description="Helical" evidence="1">
    <location>
        <begin position="28"/>
        <end position="49"/>
    </location>
</feature>
<proteinExistence type="predicted"/>
<accession>A0A1Y2DPT2</accession>
<name>A0A1Y2DPT2_9PEZI</name>
<organism evidence="2 3">
    <name type="scientific">Pseudomassariella vexata</name>
    <dbReference type="NCBI Taxonomy" id="1141098"/>
    <lineage>
        <taxon>Eukaryota</taxon>
        <taxon>Fungi</taxon>
        <taxon>Dikarya</taxon>
        <taxon>Ascomycota</taxon>
        <taxon>Pezizomycotina</taxon>
        <taxon>Sordariomycetes</taxon>
        <taxon>Xylariomycetidae</taxon>
        <taxon>Amphisphaeriales</taxon>
        <taxon>Pseudomassariaceae</taxon>
        <taxon>Pseudomassariella</taxon>
    </lineage>
</organism>
<dbReference type="RefSeq" id="XP_040713380.1">
    <property type="nucleotide sequence ID" value="XM_040860661.1"/>
</dbReference>
<reference evidence="2 3" key="1">
    <citation type="submission" date="2016-07" db="EMBL/GenBank/DDBJ databases">
        <title>Pervasive Adenine N6-methylation of Active Genes in Fungi.</title>
        <authorList>
            <consortium name="DOE Joint Genome Institute"/>
            <person name="Mondo S.J."/>
            <person name="Dannebaum R.O."/>
            <person name="Kuo R.C."/>
            <person name="Labutti K."/>
            <person name="Haridas S."/>
            <person name="Kuo A."/>
            <person name="Salamov A."/>
            <person name="Ahrendt S.R."/>
            <person name="Lipzen A."/>
            <person name="Sullivan W."/>
            <person name="Andreopoulos W.B."/>
            <person name="Clum A."/>
            <person name="Lindquist E."/>
            <person name="Daum C."/>
            <person name="Ramamoorthy G.K."/>
            <person name="Gryganskyi A."/>
            <person name="Culley D."/>
            <person name="Magnuson J.K."/>
            <person name="James T.Y."/>
            <person name="O'Malley M.A."/>
            <person name="Stajich J.E."/>
            <person name="Spatafora J.W."/>
            <person name="Visel A."/>
            <person name="Grigoriev I.V."/>
        </authorList>
    </citation>
    <scope>NUCLEOTIDE SEQUENCE [LARGE SCALE GENOMIC DNA]</scope>
    <source>
        <strain evidence="2 3">CBS 129021</strain>
    </source>
</reference>